<keyword evidence="3" id="KW-1185">Reference proteome</keyword>
<proteinExistence type="predicted"/>
<comment type="caution">
    <text evidence="2">The sequence shown here is derived from an EMBL/GenBank/DDBJ whole genome shotgun (WGS) entry which is preliminary data.</text>
</comment>
<feature type="compositionally biased region" description="Basic and acidic residues" evidence="1">
    <location>
        <begin position="45"/>
        <end position="55"/>
    </location>
</feature>
<dbReference type="EMBL" id="JACIEW010000003">
    <property type="protein sequence ID" value="MBB4052063.1"/>
    <property type="molecule type" value="Genomic_DNA"/>
</dbReference>
<evidence type="ECO:0000313" key="2">
    <source>
        <dbReference type="EMBL" id="MBB4052063.1"/>
    </source>
</evidence>
<dbReference type="Proteomes" id="UP000547011">
    <property type="component" value="Unassembled WGS sequence"/>
</dbReference>
<feature type="region of interest" description="Disordered" evidence="1">
    <location>
        <begin position="1"/>
        <end position="69"/>
    </location>
</feature>
<organism evidence="2 3">
    <name type="scientific">Devosia subaequoris</name>
    <dbReference type="NCBI Taxonomy" id="395930"/>
    <lineage>
        <taxon>Bacteria</taxon>
        <taxon>Pseudomonadati</taxon>
        <taxon>Pseudomonadota</taxon>
        <taxon>Alphaproteobacteria</taxon>
        <taxon>Hyphomicrobiales</taxon>
        <taxon>Devosiaceae</taxon>
        <taxon>Devosia</taxon>
    </lineage>
</organism>
<protein>
    <submittedName>
        <fullName evidence="2">Uncharacterized protein</fullName>
    </submittedName>
</protein>
<evidence type="ECO:0000256" key="1">
    <source>
        <dbReference type="SAM" id="MobiDB-lite"/>
    </source>
</evidence>
<gene>
    <name evidence="2" type="ORF">GGR20_001705</name>
</gene>
<dbReference type="RefSeq" id="WP_183310784.1">
    <property type="nucleotide sequence ID" value="NZ_JACIEW010000003.1"/>
</dbReference>
<feature type="region of interest" description="Disordered" evidence="1">
    <location>
        <begin position="76"/>
        <end position="95"/>
    </location>
</feature>
<dbReference type="AlphaFoldDB" id="A0A7W6NBN2"/>
<feature type="compositionally biased region" description="Low complexity" evidence="1">
    <location>
        <begin position="13"/>
        <end position="24"/>
    </location>
</feature>
<sequence>MANASHKMGNHTGAQHGAKGAGKAEPGEYLDEHDLASDIMGKNKLHGDNQNDHVNQRQAQAEAKSDTDDLLESFEKLDKDVRAKRDLGKGNRQSR</sequence>
<accession>A0A7W6NBN2</accession>
<name>A0A7W6NBN2_9HYPH</name>
<evidence type="ECO:0000313" key="3">
    <source>
        <dbReference type="Proteomes" id="UP000547011"/>
    </source>
</evidence>
<reference evidence="2 3" key="1">
    <citation type="submission" date="2020-08" db="EMBL/GenBank/DDBJ databases">
        <title>Genomic Encyclopedia of Type Strains, Phase IV (KMG-IV): sequencing the most valuable type-strain genomes for metagenomic binning, comparative biology and taxonomic classification.</title>
        <authorList>
            <person name="Goeker M."/>
        </authorList>
    </citation>
    <scope>NUCLEOTIDE SEQUENCE [LARGE SCALE GENOMIC DNA]</scope>
    <source>
        <strain evidence="2 3">DSM 23447</strain>
    </source>
</reference>
<feature type="compositionally biased region" description="Basic and acidic residues" evidence="1">
    <location>
        <begin position="76"/>
        <end position="89"/>
    </location>
</feature>